<proteinExistence type="predicted"/>
<organism evidence="1 2">
    <name type="scientific">Panagrolaimus sp. JU765</name>
    <dbReference type="NCBI Taxonomy" id="591449"/>
    <lineage>
        <taxon>Eukaryota</taxon>
        <taxon>Metazoa</taxon>
        <taxon>Ecdysozoa</taxon>
        <taxon>Nematoda</taxon>
        <taxon>Chromadorea</taxon>
        <taxon>Rhabditida</taxon>
        <taxon>Tylenchina</taxon>
        <taxon>Panagrolaimomorpha</taxon>
        <taxon>Panagrolaimoidea</taxon>
        <taxon>Panagrolaimidae</taxon>
        <taxon>Panagrolaimus</taxon>
    </lineage>
</organism>
<reference evidence="2" key="1">
    <citation type="submission" date="2022-11" db="UniProtKB">
        <authorList>
            <consortium name="WormBaseParasite"/>
        </authorList>
    </citation>
    <scope>IDENTIFICATION</scope>
</reference>
<evidence type="ECO:0000313" key="2">
    <source>
        <dbReference type="WBParaSite" id="JU765_v2.g2167.t1"/>
    </source>
</evidence>
<dbReference type="WBParaSite" id="JU765_v2.g2167.t1">
    <property type="protein sequence ID" value="JU765_v2.g2167.t1"/>
    <property type="gene ID" value="JU765_v2.g2167"/>
</dbReference>
<accession>A0AC34R0E1</accession>
<name>A0AC34R0E1_9BILA</name>
<dbReference type="Proteomes" id="UP000887576">
    <property type="component" value="Unplaced"/>
</dbReference>
<sequence>MIRNALNEIESKTCLRFQYYSRRPSFNHIYYVKIASSSFCGLSYIGRVSPANPIYLSFLCPDFPGIIIHETLHTLGVIHQHLRTDRDEFIRMEWSNMNPQYYDHFAIADASMFSTYGVPYDYYSIMHYNAYAAAINPSKPTLTPLTQTARFLQVIGQRKKLSDRDVELLNTLYCGSNACVDKNVYCGVWALKKLCNSRNNGGWLKENCKKSCGFCK</sequence>
<protein>
    <submittedName>
        <fullName evidence="2">Metalloendopeptidase</fullName>
    </submittedName>
</protein>
<evidence type="ECO:0000313" key="1">
    <source>
        <dbReference type="Proteomes" id="UP000887576"/>
    </source>
</evidence>